<keyword evidence="8" id="KW-0539">Nucleus</keyword>
<dbReference type="Gene3D" id="1.10.472.110">
    <property type="match status" value="1"/>
</dbReference>
<dbReference type="EMBL" id="CZPT02000860">
    <property type="protein sequence ID" value="SCU67966.1"/>
    <property type="molecule type" value="Genomic_DNA"/>
</dbReference>
<dbReference type="VEuPathDB" id="TriTrypDB:TEOVI_000601900"/>
<feature type="region of interest" description="Disordered" evidence="9">
    <location>
        <begin position="59"/>
        <end position="89"/>
    </location>
</feature>
<reference evidence="12" key="1">
    <citation type="submission" date="2016-09" db="EMBL/GenBank/DDBJ databases">
        <authorList>
            <person name="Hebert L."/>
            <person name="Moumen B."/>
        </authorList>
    </citation>
    <scope>NUCLEOTIDE SEQUENCE [LARGE SCALE GENOMIC DNA]</scope>
    <source>
        <strain evidence="12">OVI</strain>
    </source>
</reference>
<organism evidence="12 13">
    <name type="scientific">Trypanosoma equiperdum</name>
    <dbReference type="NCBI Taxonomy" id="5694"/>
    <lineage>
        <taxon>Eukaryota</taxon>
        <taxon>Discoba</taxon>
        <taxon>Euglenozoa</taxon>
        <taxon>Kinetoplastea</taxon>
        <taxon>Metakinetoplastina</taxon>
        <taxon>Trypanosomatida</taxon>
        <taxon>Trypanosomatidae</taxon>
        <taxon>Trypanosoma</taxon>
    </lineage>
</organism>
<evidence type="ECO:0000313" key="12">
    <source>
        <dbReference type="EMBL" id="SCU67966.1"/>
    </source>
</evidence>
<dbReference type="GeneID" id="92379958"/>
<evidence type="ECO:0000256" key="6">
    <source>
        <dbReference type="ARBA" id="ARBA00023015"/>
    </source>
</evidence>
<evidence type="ECO:0000256" key="9">
    <source>
        <dbReference type="SAM" id="MobiDB-lite"/>
    </source>
</evidence>
<evidence type="ECO:0000256" key="8">
    <source>
        <dbReference type="ARBA" id="ARBA00023242"/>
    </source>
</evidence>
<evidence type="ECO:0000256" key="2">
    <source>
        <dbReference type="ARBA" id="ARBA00010857"/>
    </source>
</evidence>
<feature type="compositionally biased region" description="Low complexity" evidence="9">
    <location>
        <begin position="71"/>
        <end position="83"/>
    </location>
</feature>
<keyword evidence="13" id="KW-1185">Reference proteome</keyword>
<keyword evidence="7" id="KW-0804">Transcription</keyword>
<evidence type="ECO:0000256" key="5">
    <source>
        <dbReference type="ARBA" id="ARBA00022833"/>
    </source>
</evidence>
<sequence>MSTTTDFVGRNCPHCSAVDSLQTDDVMGEVACTACALVVAMGLEENVFTRYNENATYEDVDHHRERNANPTAATSAAGSLSAADPHMSSTSSKVVLHPTMLNCMRGLHKKAVLPEPVLDRGIELARAFVGGRRARGQRVERQPDVAAACLMIAAEEAQQPLPLAEVRCLDSSLGDVELRRADIVRELHLEDSERRLRDTFADNLLVKYILKLGLQVSLYLPHCKRLLTALGRVEALAGLTVADRVTTALLLARTAQTLSWEQGTHISKGKECDLGMEAIYANFSSKAHLEVTKVNKIMHLAVDVLPLIQAAFQDCGEPTAGKRKVDKNSEPEASGSTKRVKREET</sequence>
<dbReference type="GO" id="GO:0000995">
    <property type="term" value="F:RNA polymerase III general transcription initiation factor activity"/>
    <property type="evidence" value="ECO:0007669"/>
    <property type="project" value="TreeGrafter"/>
</dbReference>
<dbReference type="CDD" id="cd00043">
    <property type="entry name" value="CYCLIN_SF"/>
    <property type="match status" value="1"/>
</dbReference>
<accession>A0A1G4I7T1</accession>
<dbReference type="GO" id="GO:0000126">
    <property type="term" value="C:transcription factor TFIIIB complex"/>
    <property type="evidence" value="ECO:0007669"/>
    <property type="project" value="TreeGrafter"/>
</dbReference>
<feature type="domain" description="Transcription factor IIB C-terminal module 2" evidence="11">
    <location>
        <begin position="203"/>
        <end position="308"/>
    </location>
</feature>
<keyword evidence="6" id="KW-0805">Transcription regulation</keyword>
<dbReference type="InterPro" id="IPR041189">
    <property type="entry name" value="TFIIB_C_1"/>
</dbReference>
<feature type="region of interest" description="Disordered" evidence="9">
    <location>
        <begin position="318"/>
        <end position="345"/>
    </location>
</feature>
<dbReference type="PANTHER" id="PTHR11618:SF4">
    <property type="entry name" value="TRANSCRIPTION FACTOR IIIB 90 KDA SUBUNIT"/>
    <property type="match status" value="1"/>
</dbReference>
<evidence type="ECO:0000256" key="7">
    <source>
        <dbReference type="ARBA" id="ARBA00023163"/>
    </source>
</evidence>
<dbReference type="InterPro" id="IPR000812">
    <property type="entry name" value="TFIIB"/>
</dbReference>
<comment type="subcellular location">
    <subcellularLocation>
        <location evidence="1">Nucleus</location>
    </subcellularLocation>
</comment>
<dbReference type="Pfam" id="PF22108">
    <property type="entry name" value="TFIIB_C_2"/>
    <property type="match status" value="1"/>
</dbReference>
<dbReference type="AlphaFoldDB" id="A0A1G4I7T1"/>
<dbReference type="RefSeq" id="XP_067079211.1">
    <property type="nucleotide sequence ID" value="XM_067223110.1"/>
</dbReference>
<dbReference type="Pfam" id="PF18542">
    <property type="entry name" value="TFIIB_C_1"/>
    <property type="match status" value="1"/>
</dbReference>
<keyword evidence="3" id="KW-0479">Metal-binding</keyword>
<dbReference type="Proteomes" id="UP000195570">
    <property type="component" value="Unassembled WGS sequence"/>
</dbReference>
<dbReference type="Gene3D" id="1.10.472.10">
    <property type="entry name" value="Cyclin-like"/>
    <property type="match status" value="1"/>
</dbReference>
<keyword evidence="4" id="KW-0863">Zinc-finger</keyword>
<evidence type="ECO:0000259" key="11">
    <source>
        <dbReference type="Pfam" id="PF22108"/>
    </source>
</evidence>
<keyword evidence="5" id="KW-0862">Zinc</keyword>
<name>A0A1G4I7T1_TRYEQ</name>
<dbReference type="InterPro" id="IPR054332">
    <property type="entry name" value="TFIIB_C_2"/>
</dbReference>
<evidence type="ECO:0000256" key="4">
    <source>
        <dbReference type="ARBA" id="ARBA00022771"/>
    </source>
</evidence>
<evidence type="ECO:0000259" key="10">
    <source>
        <dbReference type="Pfam" id="PF18542"/>
    </source>
</evidence>
<dbReference type="GO" id="GO:0070897">
    <property type="term" value="P:transcription preinitiation complex assembly"/>
    <property type="evidence" value="ECO:0007669"/>
    <property type="project" value="InterPro"/>
</dbReference>
<dbReference type="GO" id="GO:0005634">
    <property type="term" value="C:nucleus"/>
    <property type="evidence" value="ECO:0007669"/>
    <property type="project" value="UniProtKB-SubCell"/>
</dbReference>
<comment type="caution">
    <text evidence="12">The sequence shown here is derived from an EMBL/GenBank/DDBJ whole genome shotgun (WGS) entry which is preliminary data.</text>
</comment>
<dbReference type="GO" id="GO:0097550">
    <property type="term" value="C:transcription preinitiation complex"/>
    <property type="evidence" value="ECO:0007669"/>
    <property type="project" value="TreeGrafter"/>
</dbReference>
<feature type="domain" description="Transcription factor IIB C-terminal module 1" evidence="10">
    <location>
        <begin position="96"/>
        <end position="193"/>
    </location>
</feature>
<proteinExistence type="inferred from homology"/>
<dbReference type="GO" id="GO:0008270">
    <property type="term" value="F:zinc ion binding"/>
    <property type="evidence" value="ECO:0007669"/>
    <property type="project" value="UniProtKB-KW"/>
</dbReference>
<protein>
    <submittedName>
        <fullName evidence="12">General transcription factor IIB</fullName>
    </submittedName>
</protein>
<evidence type="ECO:0000313" key="13">
    <source>
        <dbReference type="Proteomes" id="UP000195570"/>
    </source>
</evidence>
<dbReference type="GO" id="GO:0001006">
    <property type="term" value="F:RNA polymerase III type 3 promoter sequence-specific DNA binding"/>
    <property type="evidence" value="ECO:0007669"/>
    <property type="project" value="TreeGrafter"/>
</dbReference>
<gene>
    <name evidence="12" type="ORF">TEOVI_000601900</name>
</gene>
<comment type="similarity">
    <text evidence="2">Belongs to the TFIIB family.</text>
</comment>
<dbReference type="PANTHER" id="PTHR11618">
    <property type="entry name" value="TRANSCRIPTION INITIATION FACTOR IIB-RELATED"/>
    <property type="match status" value="1"/>
</dbReference>
<dbReference type="Pfam" id="PF22109">
    <property type="entry name" value="Zn_ribbon_tTFIIB"/>
    <property type="match status" value="1"/>
</dbReference>
<evidence type="ECO:0000256" key="1">
    <source>
        <dbReference type="ARBA" id="ARBA00004123"/>
    </source>
</evidence>
<evidence type="ECO:0000256" key="3">
    <source>
        <dbReference type="ARBA" id="ARBA00022723"/>
    </source>
</evidence>